<reference evidence="1 2" key="1">
    <citation type="submission" date="2020-05" db="EMBL/GenBank/DDBJ databases">
        <title>Thiomicrorhabdus sediminis sp.nov. and Thiomicrorhabdus xiamenensis sp.nov., novel sulfur-oxidizing bacteria isolated from coastal sediment.</title>
        <authorList>
            <person name="Liu X."/>
        </authorList>
    </citation>
    <scope>NUCLEOTIDE SEQUENCE [LARGE SCALE GENOMIC DNA]</scope>
    <source>
        <strain evidence="1 2">G2</strain>
    </source>
</reference>
<keyword evidence="1" id="KW-0251">Elongation factor</keyword>
<keyword evidence="1" id="KW-0648">Protein biosynthesis</keyword>
<dbReference type="Proteomes" id="UP000504724">
    <property type="component" value="Chromosome"/>
</dbReference>
<accession>A0A7D4NRT0</accession>
<dbReference type="InterPro" id="IPR007411">
    <property type="entry name" value="EpmC"/>
</dbReference>
<dbReference type="RefSeq" id="WP_173285375.1">
    <property type="nucleotide sequence ID" value="NZ_CP054020.1"/>
</dbReference>
<sequence length="177" mass="20602">MNNPSSDTKTLIKLFNTTFLKTHNTELVCCEPEPIYRPADHAYPHHRIVFAHGFFSSALHEIAHWCIAGDERRLLEDFGYWYEPDGRTAERQAEFERVEVKPQALEWIFSVASNHQFHFSADNLEAGLAISEEFTTNVRKQVEDYLTDGLPRDAEIWKNALVKHYRAHNSPLQLNEF</sequence>
<evidence type="ECO:0000313" key="1">
    <source>
        <dbReference type="EMBL" id="QKI89477.1"/>
    </source>
</evidence>
<proteinExistence type="predicted"/>
<dbReference type="EMBL" id="CP054020">
    <property type="protein sequence ID" value="QKI89477.1"/>
    <property type="molecule type" value="Genomic_DNA"/>
</dbReference>
<dbReference type="KEGG" id="txa:HQN79_07800"/>
<gene>
    <name evidence="1" type="ORF">HQN79_07800</name>
</gene>
<name>A0A7D4NRT0_9GAMM</name>
<dbReference type="Pfam" id="PF04315">
    <property type="entry name" value="EpmC"/>
    <property type="match status" value="1"/>
</dbReference>
<dbReference type="GO" id="GO:0003746">
    <property type="term" value="F:translation elongation factor activity"/>
    <property type="evidence" value="ECO:0007669"/>
    <property type="project" value="UniProtKB-KW"/>
</dbReference>
<protein>
    <submittedName>
        <fullName evidence="1">Elongation factor P hydroxylase</fullName>
    </submittedName>
</protein>
<dbReference type="AlphaFoldDB" id="A0A7D4NRT0"/>
<organism evidence="1 2">
    <name type="scientific">Thiomicrorhabdus xiamenensis</name>
    <dbReference type="NCBI Taxonomy" id="2739063"/>
    <lineage>
        <taxon>Bacteria</taxon>
        <taxon>Pseudomonadati</taxon>
        <taxon>Pseudomonadota</taxon>
        <taxon>Gammaproteobacteria</taxon>
        <taxon>Thiotrichales</taxon>
        <taxon>Piscirickettsiaceae</taxon>
        <taxon>Thiomicrorhabdus</taxon>
    </lineage>
</organism>
<evidence type="ECO:0000313" key="2">
    <source>
        <dbReference type="Proteomes" id="UP000504724"/>
    </source>
</evidence>
<keyword evidence="2" id="KW-1185">Reference proteome</keyword>